<protein>
    <submittedName>
        <fullName evidence="1">Uncharacterized protein</fullName>
    </submittedName>
</protein>
<evidence type="ECO:0000313" key="1">
    <source>
        <dbReference type="EMBL" id="TXJ12135.1"/>
    </source>
</evidence>
<reference evidence="1 2" key="1">
    <citation type="journal article" date="1992" name="Lakartidningen">
        <title>[Penicillin V and not amoxicillin is the first choice preparation in acute otitis].</title>
        <authorList>
            <person name="Kamme C."/>
            <person name="Lundgren K."/>
            <person name="Prellner K."/>
        </authorList>
    </citation>
    <scope>NUCLEOTIDE SEQUENCE [LARGE SCALE GENOMIC DNA]</scope>
    <source>
        <strain evidence="1 2">W1</strain>
    </source>
</reference>
<organism evidence="1 2">
    <name type="scientific">Brachyspira aalborgi</name>
    <dbReference type="NCBI Taxonomy" id="29522"/>
    <lineage>
        <taxon>Bacteria</taxon>
        <taxon>Pseudomonadati</taxon>
        <taxon>Spirochaetota</taxon>
        <taxon>Spirochaetia</taxon>
        <taxon>Brachyspirales</taxon>
        <taxon>Brachyspiraceae</taxon>
        <taxon>Brachyspira</taxon>
    </lineage>
</organism>
<dbReference type="EMBL" id="SAXT01000005">
    <property type="protein sequence ID" value="TXJ12135.1"/>
    <property type="molecule type" value="Genomic_DNA"/>
</dbReference>
<comment type="caution">
    <text evidence="1">The sequence shown here is derived from an EMBL/GenBank/DDBJ whole genome shotgun (WGS) entry which is preliminary data.</text>
</comment>
<proteinExistence type="predicted"/>
<accession>A0A5C8CGZ1</accession>
<evidence type="ECO:0000313" key="2">
    <source>
        <dbReference type="Proteomes" id="UP000325116"/>
    </source>
</evidence>
<dbReference type="AlphaFoldDB" id="A0A5C8CGZ1"/>
<dbReference type="Proteomes" id="UP000325116">
    <property type="component" value="Unassembled WGS sequence"/>
</dbReference>
<gene>
    <name evidence="1" type="ORF">EPJ80_09235</name>
</gene>
<sequence length="367" mass="43160">MKIILLTLFLSHIKIYAQSPYTEKDQKFFKSMTTLFSLVEIERPTESFIDYDYIHESYKRNNPRKDSFSSRALYELSTIEFHMNTLIGANLEKKRFSMPDMYLSLGKSFHYDWIFSATPFATLSGKFDILNNNKATGKIELYDAGIETITFTRILLSFRVKAANDINGSTFMLIPSVIDSATENFEDIPHWYLPRVNNEMGLRAGFIGHYFELSYSQGFSEKSSPLAILFKINGDFFKTHFLYQYDKNNLSPHNYGYDNTRHIIQLSAMGKLPLLDKTIWINMLGEYTWRQNDAHYLRFELGLEWKMINFAIRPLFYIKDNNAKEIYKEKRDSFCFEYSFYLKFSPVYFGFQGSTDGRYYIGLKALF</sequence>
<name>A0A5C8CGZ1_9SPIR</name>